<keyword evidence="2" id="KW-1185">Reference proteome</keyword>
<organism evidence="1 2">
    <name type="scientific">Macrococcus hajekii</name>
    <dbReference type="NCBI Taxonomy" id="198482"/>
    <lineage>
        <taxon>Bacteria</taxon>
        <taxon>Bacillati</taxon>
        <taxon>Bacillota</taxon>
        <taxon>Bacilli</taxon>
        <taxon>Bacillales</taxon>
        <taxon>Staphylococcaceae</taxon>
        <taxon>Macrococcus</taxon>
    </lineage>
</organism>
<dbReference type="Proteomes" id="UP000295328">
    <property type="component" value="Unassembled WGS sequence"/>
</dbReference>
<accession>A0A4R6BLS7</accession>
<evidence type="ECO:0008006" key="3">
    <source>
        <dbReference type="Google" id="ProtNLM"/>
    </source>
</evidence>
<dbReference type="OrthoDB" id="2989832at2"/>
<dbReference type="AlphaFoldDB" id="A0A4R6BLS7"/>
<name>A0A4R6BLS7_9STAP</name>
<evidence type="ECO:0000313" key="2">
    <source>
        <dbReference type="Proteomes" id="UP000295328"/>
    </source>
</evidence>
<dbReference type="EMBL" id="SCWE01000001">
    <property type="protein sequence ID" value="TDM02658.1"/>
    <property type="molecule type" value="Genomic_DNA"/>
</dbReference>
<dbReference type="RefSeq" id="WP_133428747.1">
    <property type="nucleotide sequence ID" value="NZ_BMCC01000002.1"/>
</dbReference>
<sequence length="93" mass="10541">MKIKSVIASITLTLLTGYLFAQRYQLKSPDKVLTGIKQLYHDVEASYINYHPENYKKLGLETLIYKGGISTPEGSYEFIANAYTGELLDTKEM</sequence>
<gene>
    <name evidence="1" type="ORF">ERX37_00800</name>
</gene>
<reference evidence="1 2" key="1">
    <citation type="submission" date="2019-01" db="EMBL/GenBank/DDBJ databases">
        <title>Draft genome sequences of the type strains of six Macrococcus species.</title>
        <authorList>
            <person name="Mazhar S."/>
            <person name="Altermann E."/>
            <person name="Hill C."/>
            <person name="Mcauliffe O."/>
        </authorList>
    </citation>
    <scope>NUCLEOTIDE SEQUENCE [LARGE SCALE GENOMIC DNA]</scope>
    <source>
        <strain evidence="1 2">CCM4809</strain>
    </source>
</reference>
<protein>
    <recommendedName>
        <fullName evidence="3">PepSY domain-containing protein</fullName>
    </recommendedName>
</protein>
<proteinExistence type="predicted"/>
<evidence type="ECO:0000313" key="1">
    <source>
        <dbReference type="EMBL" id="TDM02658.1"/>
    </source>
</evidence>
<comment type="caution">
    <text evidence="1">The sequence shown here is derived from an EMBL/GenBank/DDBJ whole genome shotgun (WGS) entry which is preliminary data.</text>
</comment>